<dbReference type="EMBL" id="AJXU01000001">
    <property type="protein sequence ID" value="EIL93107.1"/>
    <property type="molecule type" value="Genomic_DNA"/>
</dbReference>
<keyword evidence="2" id="KW-1185">Reference proteome</keyword>
<gene>
    <name evidence="1" type="ORF">UU9_00125</name>
</gene>
<dbReference type="STRING" id="1163408.UU9_00125"/>
<name>I4W0W6_9GAMM</name>
<accession>I4W0W6</accession>
<comment type="caution">
    <text evidence="1">The sequence shown here is derived from an EMBL/GenBank/DDBJ whole genome shotgun (WGS) entry which is preliminary data.</text>
</comment>
<evidence type="ECO:0000313" key="2">
    <source>
        <dbReference type="Proteomes" id="UP000004210"/>
    </source>
</evidence>
<organism evidence="1 2">
    <name type="scientific">Rhodanobacter fulvus Jip2</name>
    <dbReference type="NCBI Taxonomy" id="1163408"/>
    <lineage>
        <taxon>Bacteria</taxon>
        <taxon>Pseudomonadati</taxon>
        <taxon>Pseudomonadota</taxon>
        <taxon>Gammaproteobacteria</taxon>
        <taxon>Lysobacterales</taxon>
        <taxon>Rhodanobacteraceae</taxon>
        <taxon>Rhodanobacter</taxon>
    </lineage>
</organism>
<dbReference type="Proteomes" id="UP000004210">
    <property type="component" value="Unassembled WGS sequence"/>
</dbReference>
<proteinExistence type="predicted"/>
<dbReference type="AlphaFoldDB" id="I4W0W6"/>
<reference evidence="1 2" key="1">
    <citation type="journal article" date="2012" name="J. Bacteriol.">
        <title>Genome sequences for six rhodanobacter strains, isolated from soils and the terrestrial subsurface, with variable denitrification capabilities.</title>
        <authorList>
            <person name="Kostka J.E."/>
            <person name="Green S.J."/>
            <person name="Rishishwar L."/>
            <person name="Prakash O."/>
            <person name="Katz L.S."/>
            <person name="Marino-Ramirez L."/>
            <person name="Jordan I.K."/>
            <person name="Munk C."/>
            <person name="Ivanova N."/>
            <person name="Mikhailova N."/>
            <person name="Watson D.B."/>
            <person name="Brown S.D."/>
            <person name="Palumbo A.V."/>
            <person name="Brooks S.C."/>
        </authorList>
    </citation>
    <scope>NUCLEOTIDE SEQUENCE [LARGE SCALE GENOMIC DNA]</scope>
    <source>
        <strain evidence="2">Jip2T</strain>
    </source>
</reference>
<evidence type="ECO:0000313" key="1">
    <source>
        <dbReference type="EMBL" id="EIL93107.1"/>
    </source>
</evidence>
<dbReference type="PATRIC" id="fig|1163408.3.peg.29"/>
<sequence>MAQAVTAAAVDSTSQDIKNHVPPDVTGDLPRDVRAFVAAADTLLAYKPANSYGDGVSGAVIIVRHQVSEKSDYDFDDNPCELIALRRENHELVEVDHSKKAVDCTYNDVARNAPAMSLNDNLTVAPASIVYVNQKDKGDTTFYFAWSKKKSTWYLQRATASNPDSGTGVRHVSAIYPMDFAWTPMSSVDPEAIAEVLQK</sequence>
<dbReference type="eggNOG" id="ENOG5031FKM">
    <property type="taxonomic scope" value="Bacteria"/>
</dbReference>
<protein>
    <submittedName>
        <fullName evidence="1">Uncharacterized protein</fullName>
    </submittedName>
</protein>